<accession>A0AAD1IRB1</accession>
<dbReference type="SMART" id="SM00530">
    <property type="entry name" value="HTH_XRE"/>
    <property type="match status" value="1"/>
</dbReference>
<gene>
    <name evidence="2" type="primary">mmyB</name>
    <name evidence="2" type="ORF">MLIT_50730</name>
</gene>
<dbReference type="Proteomes" id="UP000466607">
    <property type="component" value="Chromosome"/>
</dbReference>
<keyword evidence="3" id="KW-1185">Reference proteome</keyword>
<dbReference type="InterPro" id="IPR001387">
    <property type="entry name" value="Cro/C1-type_HTH"/>
</dbReference>
<dbReference type="InterPro" id="IPR010982">
    <property type="entry name" value="Lambda_DNA-bd_dom_sf"/>
</dbReference>
<dbReference type="Pfam" id="PF13560">
    <property type="entry name" value="HTH_31"/>
    <property type="match status" value="1"/>
</dbReference>
<dbReference type="GO" id="GO:0003677">
    <property type="term" value="F:DNA binding"/>
    <property type="evidence" value="ECO:0007669"/>
    <property type="project" value="InterPro"/>
</dbReference>
<name>A0AAD1IRB1_9MYCO</name>
<dbReference type="EMBL" id="AP022586">
    <property type="protein sequence ID" value="BBY19481.1"/>
    <property type="molecule type" value="Genomic_DNA"/>
</dbReference>
<dbReference type="CDD" id="cd00093">
    <property type="entry name" value="HTH_XRE"/>
    <property type="match status" value="1"/>
</dbReference>
<reference evidence="2 3" key="1">
    <citation type="journal article" date="2019" name="Emerg. Microbes Infect.">
        <title>Comprehensive subspecies identification of 175 nontuberculous mycobacteria species based on 7547 genomic profiles.</title>
        <authorList>
            <person name="Matsumoto Y."/>
            <person name="Kinjo T."/>
            <person name="Motooka D."/>
            <person name="Nabeya D."/>
            <person name="Jung N."/>
            <person name="Uechi K."/>
            <person name="Horii T."/>
            <person name="Iida T."/>
            <person name="Fujita J."/>
            <person name="Nakamura S."/>
        </authorList>
    </citation>
    <scope>NUCLEOTIDE SEQUENCE [LARGE SCALE GENOMIC DNA]</scope>
    <source>
        <strain evidence="2 3">JCM 17423</strain>
    </source>
</reference>
<evidence type="ECO:0000313" key="2">
    <source>
        <dbReference type="EMBL" id="BBY19481.1"/>
    </source>
</evidence>
<dbReference type="PANTHER" id="PTHR35010">
    <property type="entry name" value="BLL4672 PROTEIN-RELATED"/>
    <property type="match status" value="1"/>
</dbReference>
<dbReference type="Gene3D" id="1.10.260.40">
    <property type="entry name" value="lambda repressor-like DNA-binding domains"/>
    <property type="match status" value="1"/>
</dbReference>
<dbReference type="Gene3D" id="3.30.450.180">
    <property type="match status" value="1"/>
</dbReference>
<dbReference type="AlphaFoldDB" id="A0AAD1IRB1"/>
<dbReference type="Pfam" id="PF17765">
    <property type="entry name" value="MLTR_LBD"/>
    <property type="match status" value="1"/>
</dbReference>
<organism evidence="2 3">
    <name type="scientific">Mycolicibacterium litorale</name>
    <dbReference type="NCBI Taxonomy" id="758802"/>
    <lineage>
        <taxon>Bacteria</taxon>
        <taxon>Bacillati</taxon>
        <taxon>Actinomycetota</taxon>
        <taxon>Actinomycetes</taxon>
        <taxon>Mycobacteriales</taxon>
        <taxon>Mycobacteriaceae</taxon>
        <taxon>Mycolicibacterium</taxon>
    </lineage>
</organism>
<protein>
    <submittedName>
        <fullName evidence="2">Transcriptional regulator</fullName>
    </submittedName>
</protein>
<evidence type="ECO:0000259" key="1">
    <source>
        <dbReference type="SMART" id="SM00530"/>
    </source>
</evidence>
<evidence type="ECO:0000313" key="3">
    <source>
        <dbReference type="Proteomes" id="UP000466607"/>
    </source>
</evidence>
<feature type="domain" description="HTH cro/C1-type" evidence="1">
    <location>
        <begin position="25"/>
        <end position="97"/>
    </location>
</feature>
<sequence length="284" mass="30842">MTVGDGRSAEAAATVFDRRAGLREFLRSRRARLSPVDVGLAPGGRRRTPGLRREEVATLAGVGVSWYTWLEQGRDISASASVLDAVSAALRLSESERAHLHLLAGASPPVGGDVDDSPVPPELLQLVAAWAPRPAMLQDRYWNLLAINSGTREVFGYSSADHNCLISFFTNERYRGAYVEWSAAAPGVVAAFRADAGRYLGDPNFAEIVAHLSSVSPDFAAIWNRHDVGPHQQAVKAVRHPVAGELVFDKTTLTVTDHPEWHLVLYNPRPETGTDTRLSALMGQ</sequence>
<dbReference type="SUPFAM" id="SSF47413">
    <property type="entry name" value="lambda repressor-like DNA-binding domains"/>
    <property type="match status" value="1"/>
</dbReference>
<dbReference type="InterPro" id="IPR041413">
    <property type="entry name" value="MLTR_LBD"/>
</dbReference>
<proteinExistence type="predicted"/>
<dbReference type="PANTHER" id="PTHR35010:SF3">
    <property type="entry name" value="BLL4873 PROTEIN"/>
    <property type="match status" value="1"/>
</dbReference>
<dbReference type="RefSeq" id="WP_134056357.1">
    <property type="nucleotide sequence ID" value="NZ_AP022586.1"/>
</dbReference>